<name>A0ABY7WBH4_9SPHI</name>
<evidence type="ECO:0000313" key="2">
    <source>
        <dbReference type="Proteomes" id="UP001221558"/>
    </source>
</evidence>
<protein>
    <submittedName>
        <fullName evidence="1">Uncharacterized protein</fullName>
    </submittedName>
</protein>
<evidence type="ECO:0000313" key="1">
    <source>
        <dbReference type="EMBL" id="WDF66797.1"/>
    </source>
</evidence>
<organism evidence="1 2">
    <name type="scientific">Sphingobacterium oryzagri</name>
    <dbReference type="NCBI Taxonomy" id="3025669"/>
    <lineage>
        <taxon>Bacteria</taxon>
        <taxon>Pseudomonadati</taxon>
        <taxon>Bacteroidota</taxon>
        <taxon>Sphingobacteriia</taxon>
        <taxon>Sphingobacteriales</taxon>
        <taxon>Sphingobacteriaceae</taxon>
        <taxon>Sphingobacterium</taxon>
    </lineage>
</organism>
<dbReference type="RefSeq" id="WP_274265537.1">
    <property type="nucleotide sequence ID" value="NZ_CP117880.1"/>
</dbReference>
<proteinExistence type="predicted"/>
<dbReference type="EMBL" id="CP117880">
    <property type="protein sequence ID" value="WDF66797.1"/>
    <property type="molecule type" value="Genomic_DNA"/>
</dbReference>
<dbReference type="Proteomes" id="UP001221558">
    <property type="component" value="Chromosome"/>
</dbReference>
<sequence length="76" mass="8914">MHPKERHIAINKDGKDRQFFYYPGRHEDSFDVVELHVPNKVHVFSFNKEKEEYAYSGGDLADVADFIGKHILSTEY</sequence>
<gene>
    <name evidence="1" type="ORF">PQ465_10825</name>
</gene>
<keyword evidence="2" id="KW-1185">Reference proteome</keyword>
<reference evidence="1 2" key="1">
    <citation type="submission" date="2023-02" db="EMBL/GenBank/DDBJ databases">
        <title>Genome sequence of Sphingobacterium sp. KACC 22765.</title>
        <authorList>
            <person name="Kim S."/>
            <person name="Heo J."/>
            <person name="Kwon S.-W."/>
        </authorList>
    </citation>
    <scope>NUCLEOTIDE SEQUENCE [LARGE SCALE GENOMIC DNA]</scope>
    <source>
        <strain evidence="1 2">KACC 22765</strain>
    </source>
</reference>
<accession>A0ABY7WBH4</accession>